<keyword evidence="2" id="KW-1185">Reference proteome</keyword>
<organism evidence="1 2">
    <name type="scientific">Crotalaria pallida</name>
    <name type="common">Smooth rattlebox</name>
    <name type="synonym">Crotalaria striata</name>
    <dbReference type="NCBI Taxonomy" id="3830"/>
    <lineage>
        <taxon>Eukaryota</taxon>
        <taxon>Viridiplantae</taxon>
        <taxon>Streptophyta</taxon>
        <taxon>Embryophyta</taxon>
        <taxon>Tracheophyta</taxon>
        <taxon>Spermatophyta</taxon>
        <taxon>Magnoliopsida</taxon>
        <taxon>eudicotyledons</taxon>
        <taxon>Gunneridae</taxon>
        <taxon>Pentapetalae</taxon>
        <taxon>rosids</taxon>
        <taxon>fabids</taxon>
        <taxon>Fabales</taxon>
        <taxon>Fabaceae</taxon>
        <taxon>Papilionoideae</taxon>
        <taxon>50 kb inversion clade</taxon>
        <taxon>genistoids sensu lato</taxon>
        <taxon>core genistoids</taxon>
        <taxon>Crotalarieae</taxon>
        <taxon>Crotalaria</taxon>
    </lineage>
</organism>
<name>A0AAN9HQR8_CROPI</name>
<accession>A0AAN9HQR8</accession>
<comment type="caution">
    <text evidence="1">The sequence shown here is derived from an EMBL/GenBank/DDBJ whole genome shotgun (WGS) entry which is preliminary data.</text>
</comment>
<dbReference type="AlphaFoldDB" id="A0AAN9HQR8"/>
<protein>
    <submittedName>
        <fullName evidence="1">Uncharacterized protein</fullName>
    </submittedName>
</protein>
<reference evidence="1 2" key="1">
    <citation type="submission" date="2024-01" db="EMBL/GenBank/DDBJ databases">
        <title>The genomes of 5 underutilized Papilionoideae crops provide insights into root nodulation and disease resistanc.</title>
        <authorList>
            <person name="Yuan L."/>
        </authorList>
    </citation>
    <scope>NUCLEOTIDE SEQUENCE [LARGE SCALE GENOMIC DNA]</scope>
    <source>
        <strain evidence="1">ZHUSHIDOU_FW_LH</strain>
        <tissue evidence="1">Leaf</tissue>
    </source>
</reference>
<dbReference type="EMBL" id="JAYWIO010000008">
    <property type="protein sequence ID" value="KAK7245671.1"/>
    <property type="molecule type" value="Genomic_DNA"/>
</dbReference>
<proteinExistence type="predicted"/>
<gene>
    <name evidence="1" type="ORF">RIF29_40519</name>
</gene>
<sequence>MTSNPKSFDAIRSLFIEGLYGGNLAFERLKEDFHKAQVNPATLANTEILLKALLKEEYLDLIKLQQTVAKLEMSRSEDSAVKILREAKEAHANQPHEAYEIEMLLVEMLIYKGDLKKALECKCLEDEPIKDARRPLYKICSSELGRHALSLGSDREYGIVAIFSSERSRSTQPRRPLDLGGLAKLGGDIYSVPGAPPS</sequence>
<dbReference type="PANTHER" id="PTHR36350">
    <property type="entry name" value="TRANSMEMBRANE PROTEIN"/>
    <property type="match status" value="1"/>
</dbReference>
<evidence type="ECO:0000313" key="2">
    <source>
        <dbReference type="Proteomes" id="UP001372338"/>
    </source>
</evidence>
<dbReference type="Proteomes" id="UP001372338">
    <property type="component" value="Unassembled WGS sequence"/>
</dbReference>
<evidence type="ECO:0000313" key="1">
    <source>
        <dbReference type="EMBL" id="KAK7245671.1"/>
    </source>
</evidence>
<dbReference type="PANTHER" id="PTHR36350:SF3">
    <property type="entry name" value="TRANSMEMBRANE PROTEIN"/>
    <property type="match status" value="1"/>
</dbReference>